<dbReference type="HAMAP" id="MF_01393">
    <property type="entry name" value="ATP_synth_a_bact"/>
    <property type="match status" value="1"/>
</dbReference>
<organism evidence="14 15">
    <name type="scientific">Syntrophotalea carbinolica (strain DSM 2380 / NBRC 103641 / GraBd1)</name>
    <name type="common">Pelobacter carbinolicus</name>
    <dbReference type="NCBI Taxonomy" id="338963"/>
    <lineage>
        <taxon>Bacteria</taxon>
        <taxon>Pseudomonadati</taxon>
        <taxon>Thermodesulfobacteriota</taxon>
        <taxon>Desulfuromonadia</taxon>
        <taxon>Desulfuromonadales</taxon>
        <taxon>Syntrophotaleaceae</taxon>
        <taxon>Syntrophotalea</taxon>
    </lineage>
</organism>
<feature type="transmembrane region" description="Helical" evidence="12">
    <location>
        <begin position="78"/>
        <end position="102"/>
    </location>
</feature>
<evidence type="ECO:0000313" key="15">
    <source>
        <dbReference type="Proteomes" id="UP000002534"/>
    </source>
</evidence>
<keyword evidence="9 12" id="KW-0406">Ion transport</keyword>
<keyword evidence="11 12" id="KW-0066">ATP synthesis</keyword>
<keyword evidence="7 12" id="KW-0375">Hydrogen ion transport</keyword>
<dbReference type="NCBIfam" id="NF004481">
    <property type="entry name" value="PRK05815.2-3"/>
    <property type="match status" value="1"/>
</dbReference>
<dbReference type="GO" id="GO:0046933">
    <property type="term" value="F:proton-transporting ATP synthase activity, rotational mechanism"/>
    <property type="evidence" value="ECO:0007669"/>
    <property type="project" value="UniProtKB-UniRule"/>
</dbReference>
<proteinExistence type="inferred from homology"/>
<evidence type="ECO:0000256" key="3">
    <source>
        <dbReference type="ARBA" id="ARBA00022448"/>
    </source>
</evidence>
<dbReference type="PROSITE" id="PS00449">
    <property type="entry name" value="ATPASE_A"/>
    <property type="match status" value="1"/>
</dbReference>
<dbReference type="SUPFAM" id="SSF81336">
    <property type="entry name" value="F1F0 ATP synthase subunit A"/>
    <property type="match status" value="1"/>
</dbReference>
<dbReference type="PANTHER" id="PTHR42823:SF3">
    <property type="entry name" value="ATP SYNTHASE SUBUNIT A, CHLOROPLASTIC"/>
    <property type="match status" value="1"/>
</dbReference>
<gene>
    <name evidence="14" type="primary">atpB-2</name>
    <name evidence="12" type="synonym">atpB</name>
    <name evidence="14" type="ordered locus">Pcar_2993</name>
</gene>
<keyword evidence="10 12" id="KW-0472">Membrane</keyword>
<evidence type="ECO:0000256" key="7">
    <source>
        <dbReference type="ARBA" id="ARBA00022781"/>
    </source>
</evidence>
<dbReference type="PANTHER" id="PTHR42823">
    <property type="entry name" value="ATP SYNTHASE SUBUNIT A, CHLOROPLASTIC"/>
    <property type="match status" value="1"/>
</dbReference>
<dbReference type="GO" id="GO:0045259">
    <property type="term" value="C:proton-transporting ATP synthase complex"/>
    <property type="evidence" value="ECO:0007669"/>
    <property type="project" value="UniProtKB-KW"/>
</dbReference>
<dbReference type="InterPro" id="IPR017692">
    <property type="entry name" value="Alt_ATP_synth_F0_Asu"/>
</dbReference>
<dbReference type="NCBIfam" id="TIGR01131">
    <property type="entry name" value="ATP_synt_6_or_A"/>
    <property type="match status" value="1"/>
</dbReference>
<keyword evidence="15" id="KW-1185">Reference proteome</keyword>
<dbReference type="eggNOG" id="COG0356">
    <property type="taxonomic scope" value="Bacteria"/>
</dbReference>
<dbReference type="InterPro" id="IPR035908">
    <property type="entry name" value="F0_ATP_A_sf"/>
</dbReference>
<dbReference type="Proteomes" id="UP000002534">
    <property type="component" value="Chromosome"/>
</dbReference>
<evidence type="ECO:0000256" key="12">
    <source>
        <dbReference type="HAMAP-Rule" id="MF_01393"/>
    </source>
</evidence>
<keyword evidence="8 12" id="KW-1133">Transmembrane helix</keyword>
<evidence type="ECO:0000256" key="13">
    <source>
        <dbReference type="RuleBase" id="RU000483"/>
    </source>
</evidence>
<evidence type="ECO:0000256" key="9">
    <source>
        <dbReference type="ARBA" id="ARBA00023065"/>
    </source>
</evidence>
<feature type="transmembrane region" description="Helical" evidence="12">
    <location>
        <begin position="108"/>
        <end position="127"/>
    </location>
</feature>
<keyword evidence="4 12" id="KW-1003">Cell membrane</keyword>
<comment type="function">
    <text evidence="12 13">Key component of the proton channel; it plays a direct role in the translocation of protons across the membrane.</text>
</comment>
<dbReference type="RefSeq" id="WP_011342781.1">
    <property type="nucleotide sequence ID" value="NC_007498.2"/>
</dbReference>
<dbReference type="Gene3D" id="1.20.120.220">
    <property type="entry name" value="ATP synthase, F0 complex, subunit A"/>
    <property type="match status" value="1"/>
</dbReference>
<evidence type="ECO:0000256" key="11">
    <source>
        <dbReference type="ARBA" id="ARBA00023310"/>
    </source>
</evidence>
<evidence type="ECO:0000256" key="1">
    <source>
        <dbReference type="ARBA" id="ARBA00004141"/>
    </source>
</evidence>
<evidence type="ECO:0000256" key="5">
    <source>
        <dbReference type="ARBA" id="ARBA00022547"/>
    </source>
</evidence>
<dbReference type="InterPro" id="IPR045082">
    <property type="entry name" value="ATP_syn_F0_a_bact/chloroplast"/>
</dbReference>
<reference evidence="15" key="1">
    <citation type="submission" date="2005-10" db="EMBL/GenBank/DDBJ databases">
        <title>Complete sequence of Pelobacter carbinolicus DSM 2380.</title>
        <authorList>
            <person name="Copeland A."/>
            <person name="Lucas S."/>
            <person name="Lapidus A."/>
            <person name="Barry K."/>
            <person name="Detter J.C."/>
            <person name="Glavina T."/>
            <person name="Hammon N."/>
            <person name="Israni S."/>
            <person name="Pitluck S."/>
            <person name="Chertkov O."/>
            <person name="Schmutz J."/>
            <person name="Larimer F."/>
            <person name="Land M."/>
            <person name="Kyrpides N."/>
            <person name="Ivanova N."/>
            <person name="Richardson P."/>
        </authorList>
    </citation>
    <scope>NUCLEOTIDE SEQUENCE [LARGE SCALE GENOMIC DNA]</scope>
    <source>
        <strain evidence="15">DSM 2380 / NBRC 103641 / GraBd1</strain>
    </source>
</reference>
<comment type="subcellular location">
    <subcellularLocation>
        <location evidence="12">Cell inner membrane</location>
        <topology evidence="12">Multi-pass membrane protein</topology>
    </subcellularLocation>
    <subcellularLocation>
        <location evidence="13">Cell membrane</location>
        <topology evidence="13">Multi-pass membrane protein</topology>
    </subcellularLocation>
    <subcellularLocation>
        <location evidence="1">Membrane</location>
        <topology evidence="1">Multi-pass membrane protein</topology>
    </subcellularLocation>
</comment>
<comment type="similarity">
    <text evidence="2 12 13">Belongs to the ATPase A chain family.</text>
</comment>
<reference evidence="14 15" key="2">
    <citation type="journal article" date="2012" name="BMC Genomics">
        <title>The genome of Pelobacter carbinolicus reveals surprising metabolic capabilities and physiological features.</title>
        <authorList>
            <person name="Aklujkar M."/>
            <person name="Haveman S.A."/>
            <person name="Didonato R.Jr."/>
            <person name="Chertkov O."/>
            <person name="Han C.S."/>
            <person name="Land M.L."/>
            <person name="Brown P."/>
            <person name="Lovley D.R."/>
        </authorList>
    </citation>
    <scope>NUCLEOTIDE SEQUENCE [LARGE SCALE GENOMIC DNA]</scope>
    <source>
        <strain evidence="15">DSM 2380 / NBRC 103641 / GraBd1</strain>
    </source>
</reference>
<name>Q3A079_SYNC1</name>
<feature type="transmembrane region" description="Helical" evidence="12">
    <location>
        <begin position="165"/>
        <end position="187"/>
    </location>
</feature>
<evidence type="ECO:0000256" key="6">
    <source>
        <dbReference type="ARBA" id="ARBA00022692"/>
    </source>
</evidence>
<dbReference type="NCBIfam" id="TIGR03306">
    <property type="entry name" value="altF1_A"/>
    <property type="match status" value="1"/>
</dbReference>
<accession>Q3A079</accession>
<evidence type="ECO:0000256" key="8">
    <source>
        <dbReference type="ARBA" id="ARBA00022989"/>
    </source>
</evidence>
<keyword evidence="3 12" id="KW-0813">Transport</keyword>
<dbReference type="CDD" id="cd00310">
    <property type="entry name" value="ATP-synt_Fo_a_6"/>
    <property type="match status" value="1"/>
</dbReference>
<keyword evidence="5 12" id="KW-0138">CF(0)</keyword>
<dbReference type="AlphaFoldDB" id="Q3A079"/>
<dbReference type="OrthoDB" id="9789241at2"/>
<evidence type="ECO:0000256" key="4">
    <source>
        <dbReference type="ARBA" id="ARBA00022475"/>
    </source>
</evidence>
<evidence type="ECO:0000256" key="2">
    <source>
        <dbReference type="ARBA" id="ARBA00006810"/>
    </source>
</evidence>
<dbReference type="STRING" id="338963.Pcar_2993"/>
<dbReference type="KEGG" id="pca:Pcar_2993"/>
<dbReference type="InterPro" id="IPR000568">
    <property type="entry name" value="ATP_synth_F0_asu"/>
</dbReference>
<dbReference type="GO" id="GO:0042777">
    <property type="term" value="P:proton motive force-driven plasma membrane ATP synthesis"/>
    <property type="evidence" value="ECO:0007669"/>
    <property type="project" value="TreeGrafter"/>
</dbReference>
<dbReference type="EMBL" id="CP000142">
    <property type="protein sequence ID" value="ABA90228.1"/>
    <property type="molecule type" value="Genomic_DNA"/>
</dbReference>
<sequence length="239" mass="26233">MEITPDIFIYWQWHDFKINATIAITWLNMLLLVLGAWSVTRKLSDGGSLSRWQNLLEVLVSGMEEQIHDMGLAPPREFLPFLGSLFLFVLFSNILSVIPGYVAPTGSLSTTTALAVCVFLSVPLWGIQRRGLSGYLRMYIKPSVFMLPFNVMGEVSRTLALAVRLFGNVMSGSMIAGILLSIAPLFFPVLMQLLGLITGVIQAYIFAVLAAVYIAAAAQMEQQREAKAEVQGPSSNTQG</sequence>
<keyword evidence="6 12" id="KW-0812">Transmembrane</keyword>
<evidence type="ECO:0000256" key="10">
    <source>
        <dbReference type="ARBA" id="ARBA00023136"/>
    </source>
</evidence>
<keyword evidence="12" id="KW-0997">Cell inner membrane</keyword>
<dbReference type="InterPro" id="IPR023011">
    <property type="entry name" value="ATP_synth_F0_asu_AS"/>
</dbReference>
<dbReference type="HOGENOM" id="CLU_041018_2_5_7"/>
<feature type="transmembrane region" description="Helical" evidence="12">
    <location>
        <begin position="20"/>
        <end position="39"/>
    </location>
</feature>
<feature type="transmembrane region" description="Helical" evidence="12">
    <location>
        <begin position="193"/>
        <end position="216"/>
    </location>
</feature>
<dbReference type="GO" id="GO:0005886">
    <property type="term" value="C:plasma membrane"/>
    <property type="evidence" value="ECO:0007669"/>
    <property type="project" value="UniProtKB-SubCell"/>
</dbReference>
<protein>
    <recommendedName>
        <fullName evidence="12 13">ATP synthase subunit a</fullName>
    </recommendedName>
    <alternativeName>
        <fullName evidence="12">ATP synthase F0 sector subunit a</fullName>
    </alternativeName>
    <alternativeName>
        <fullName evidence="12">F-ATPase subunit 6</fullName>
    </alternativeName>
</protein>
<dbReference type="Pfam" id="PF00119">
    <property type="entry name" value="ATP-synt_A"/>
    <property type="match status" value="1"/>
</dbReference>
<comment type="subunit">
    <text evidence="12">F-type ATPases have 2 components, CF(1) - the catalytic core - and CF(0) - the membrane proton channel. CF(1) has five subunits: alpha(3), beta(3), gamma(1), delta(1), epsilon(1). CF(0) has three main subunits: a(1), b(2) and c(9-12). The alpha and beta chains form an alternating ring which encloses part of the gamma chain. CF(1) is attached to CF(0) by a central stalk formed by the gamma and epsilon chains, while a peripheral stalk is formed by the delta and b chains.</text>
</comment>
<evidence type="ECO:0000313" key="14">
    <source>
        <dbReference type="EMBL" id="ABA90228.1"/>
    </source>
</evidence>
<dbReference type="PRINTS" id="PR00123">
    <property type="entry name" value="ATPASEA"/>
</dbReference>